<dbReference type="RefSeq" id="WP_087443081.1">
    <property type="nucleotide sequence ID" value="NZ_CABMNB010000030.1"/>
</dbReference>
<proteinExistence type="predicted"/>
<sequence length="80" mass="9422">MKKYEKAIFYKQKEVESAADARDKASTILDITALHILNNGYIQAFESAQSWERLLTQFDSWQYTGLGRMMSECWFDFIKN</sequence>
<reference evidence="1 4" key="2">
    <citation type="submission" date="2022-05" db="EMBL/GenBank/DDBJ databases">
        <title>Genome Sequencing of Bee-Associated Microbes.</title>
        <authorList>
            <person name="Dunlap C."/>
        </authorList>
    </citation>
    <scope>NUCLEOTIDE SEQUENCE [LARGE SCALE GENOMIC DNA]</scope>
    <source>
        <strain evidence="1 4">NRRL B-14613</strain>
    </source>
</reference>
<dbReference type="AlphaFoldDB" id="A0AAP9J262"/>
<accession>A0AAP9J262</accession>
<keyword evidence="4" id="KW-1185">Reference proteome</keyword>
<evidence type="ECO:0000313" key="2">
    <source>
        <dbReference type="EMBL" id="QDM45711.1"/>
    </source>
</evidence>
<evidence type="ECO:0000313" key="1">
    <source>
        <dbReference type="EMBL" id="MCY9606241.1"/>
    </source>
</evidence>
<name>A0AAP9J262_PANTH</name>
<dbReference type="GeneID" id="76998476"/>
<dbReference type="EMBL" id="JAMDMM010000009">
    <property type="protein sequence ID" value="MCY9606241.1"/>
    <property type="molecule type" value="Genomic_DNA"/>
</dbReference>
<dbReference type="Proteomes" id="UP001209276">
    <property type="component" value="Unassembled WGS sequence"/>
</dbReference>
<dbReference type="EMBL" id="CP041405">
    <property type="protein sequence ID" value="QDM45711.1"/>
    <property type="molecule type" value="Genomic_DNA"/>
</dbReference>
<reference evidence="2 3" key="1">
    <citation type="submission" date="2019-07" db="EMBL/GenBank/DDBJ databases">
        <title>Paenibacillus thiaminolyticus NRRL B-4156.</title>
        <authorList>
            <person name="Hehnly C."/>
            <person name="Zhang L."/>
        </authorList>
    </citation>
    <scope>NUCLEOTIDE SEQUENCE [LARGE SCALE GENOMIC DNA]</scope>
    <source>
        <strain evidence="2 3">NRRL B-4156</strain>
    </source>
</reference>
<organism evidence="2 3">
    <name type="scientific">Paenibacillus thiaminolyticus</name>
    <name type="common">Bacillus thiaminolyticus</name>
    <dbReference type="NCBI Taxonomy" id="49283"/>
    <lineage>
        <taxon>Bacteria</taxon>
        <taxon>Bacillati</taxon>
        <taxon>Bacillota</taxon>
        <taxon>Bacilli</taxon>
        <taxon>Bacillales</taxon>
        <taxon>Paenibacillaceae</taxon>
        <taxon>Paenibacillus</taxon>
    </lineage>
</organism>
<dbReference type="Proteomes" id="UP000315377">
    <property type="component" value="Chromosome"/>
</dbReference>
<evidence type="ECO:0000313" key="3">
    <source>
        <dbReference type="Proteomes" id="UP000315377"/>
    </source>
</evidence>
<protein>
    <submittedName>
        <fullName evidence="2">Uncharacterized protein</fullName>
    </submittedName>
</protein>
<evidence type="ECO:0000313" key="4">
    <source>
        <dbReference type="Proteomes" id="UP001209276"/>
    </source>
</evidence>
<gene>
    <name evidence="2" type="ORF">FLT43_21180</name>
    <name evidence="1" type="ORF">M5W83_03580</name>
</gene>